<evidence type="ECO:0000256" key="1">
    <source>
        <dbReference type="SAM" id="MobiDB-lite"/>
    </source>
</evidence>
<dbReference type="STRING" id="234267.Acid_5910"/>
<feature type="signal peptide" evidence="2">
    <location>
        <begin position="1"/>
        <end position="27"/>
    </location>
</feature>
<dbReference type="NCBIfam" id="TIGR03436">
    <property type="entry name" value="acidobact_VWFA"/>
    <property type="match status" value="1"/>
</dbReference>
<gene>
    <name evidence="4" type="ordered locus">Acid_5910</name>
</gene>
<dbReference type="SMART" id="SM00327">
    <property type="entry name" value="VWA"/>
    <property type="match status" value="1"/>
</dbReference>
<dbReference type="AlphaFoldDB" id="Q01U19"/>
<accession>Q01U19</accession>
<keyword evidence="2" id="KW-0732">Signal</keyword>
<dbReference type="SUPFAM" id="SSF53300">
    <property type="entry name" value="vWA-like"/>
    <property type="match status" value="1"/>
</dbReference>
<feature type="chain" id="PRO_5004162653" evidence="2">
    <location>
        <begin position="28"/>
        <end position="331"/>
    </location>
</feature>
<dbReference type="HOGENOM" id="CLU_049429_0_0_0"/>
<dbReference type="OrthoDB" id="110792at2"/>
<organism evidence="4">
    <name type="scientific">Solibacter usitatus (strain Ellin6076)</name>
    <dbReference type="NCBI Taxonomy" id="234267"/>
    <lineage>
        <taxon>Bacteria</taxon>
        <taxon>Pseudomonadati</taxon>
        <taxon>Acidobacteriota</taxon>
        <taxon>Terriglobia</taxon>
        <taxon>Bryobacterales</taxon>
        <taxon>Solibacteraceae</taxon>
        <taxon>Candidatus Solibacter</taxon>
    </lineage>
</organism>
<dbReference type="PROSITE" id="PS50234">
    <property type="entry name" value="VWFA"/>
    <property type="match status" value="1"/>
</dbReference>
<feature type="region of interest" description="Disordered" evidence="1">
    <location>
        <begin position="308"/>
        <end position="331"/>
    </location>
</feature>
<evidence type="ECO:0000256" key="2">
    <source>
        <dbReference type="SAM" id="SignalP"/>
    </source>
</evidence>
<dbReference type="Gene3D" id="3.40.50.410">
    <property type="entry name" value="von Willebrand factor, type A domain"/>
    <property type="match status" value="1"/>
</dbReference>
<protein>
    <submittedName>
        <fullName evidence="4">von Willebrand factor, type A</fullName>
    </submittedName>
</protein>
<evidence type="ECO:0000259" key="3">
    <source>
        <dbReference type="PROSITE" id="PS50234"/>
    </source>
</evidence>
<name>Q01U19_SOLUE</name>
<sequence precursor="true">MKTFRLSAKATGLAPLALALLAGVLFAQQPTTFRTNVSLVRVIATVKTAAGKVIGSLGKEDFEIYDNGVKQQIAVFEHQTEQKLSVVLLVDTSGSTAKELKYESDSSSRFFHVLLGEGNPEDMAALYTFNWEIREQQPFSRDLRAFDNRLKMMHGEAGTAMYDAVYLAAQRLEPRDGRKVIVVVTDGGDTVSRLSVQKALEAAQLADAVIYAIVVVPITNDAGRNIGGEHALDFMAKGTGGRIFMPTLGAELDKAFADIITELRTQYLVGFYPQNVPLTKKAFHSLDVRVKTPDLRVSARNGYYGEVEGGVSGSSEDRITVSPDRQPKKKR</sequence>
<dbReference type="KEGG" id="sus:Acid_5910"/>
<feature type="domain" description="VWFA" evidence="3">
    <location>
        <begin position="85"/>
        <end position="260"/>
    </location>
</feature>
<dbReference type="Pfam" id="PF00092">
    <property type="entry name" value="VWA"/>
    <property type="match status" value="1"/>
</dbReference>
<reference evidence="4" key="1">
    <citation type="submission" date="2006-10" db="EMBL/GenBank/DDBJ databases">
        <title>Complete sequence of Solibacter usitatus Ellin6076.</title>
        <authorList>
            <consortium name="US DOE Joint Genome Institute"/>
            <person name="Copeland A."/>
            <person name="Lucas S."/>
            <person name="Lapidus A."/>
            <person name="Barry K."/>
            <person name="Detter J.C."/>
            <person name="Glavina del Rio T."/>
            <person name="Hammon N."/>
            <person name="Israni S."/>
            <person name="Dalin E."/>
            <person name="Tice H."/>
            <person name="Pitluck S."/>
            <person name="Thompson L.S."/>
            <person name="Brettin T."/>
            <person name="Bruce D."/>
            <person name="Han C."/>
            <person name="Tapia R."/>
            <person name="Gilna P."/>
            <person name="Schmutz J."/>
            <person name="Larimer F."/>
            <person name="Land M."/>
            <person name="Hauser L."/>
            <person name="Kyrpides N."/>
            <person name="Mikhailova N."/>
            <person name="Janssen P.H."/>
            <person name="Kuske C.R."/>
            <person name="Richardson P."/>
        </authorList>
    </citation>
    <scope>NUCLEOTIDE SEQUENCE</scope>
    <source>
        <strain evidence="4">Ellin6076</strain>
    </source>
</reference>
<dbReference type="EMBL" id="CP000473">
    <property type="protein sequence ID" value="ABJ86851.1"/>
    <property type="molecule type" value="Genomic_DNA"/>
</dbReference>
<dbReference type="InParanoid" id="Q01U19"/>
<dbReference type="InterPro" id="IPR017802">
    <property type="entry name" value="VWFA-rel_acidobac-type"/>
</dbReference>
<dbReference type="InterPro" id="IPR002035">
    <property type="entry name" value="VWF_A"/>
</dbReference>
<evidence type="ECO:0000313" key="4">
    <source>
        <dbReference type="EMBL" id="ABJ86851.1"/>
    </source>
</evidence>
<proteinExistence type="predicted"/>
<dbReference type="eggNOG" id="COG2304">
    <property type="taxonomic scope" value="Bacteria"/>
</dbReference>
<dbReference type="InterPro" id="IPR036465">
    <property type="entry name" value="vWFA_dom_sf"/>
</dbReference>